<dbReference type="Proteomes" id="UP000694867">
    <property type="component" value="Unplaced"/>
</dbReference>
<dbReference type="Pfam" id="PF05380">
    <property type="entry name" value="Peptidase_A17"/>
    <property type="match status" value="1"/>
</dbReference>
<evidence type="ECO:0000313" key="3">
    <source>
        <dbReference type="Proteomes" id="UP000694867"/>
    </source>
</evidence>
<dbReference type="InterPro" id="IPR043502">
    <property type="entry name" value="DNA/RNA_pol_sf"/>
</dbReference>
<feature type="compositionally biased region" description="Basic and acidic residues" evidence="1">
    <location>
        <begin position="188"/>
        <end position="208"/>
    </location>
</feature>
<dbReference type="GeneID" id="100908544"/>
<dbReference type="InterPro" id="IPR012337">
    <property type="entry name" value="RNaseH-like_sf"/>
</dbReference>
<dbReference type="PANTHER" id="PTHR47331:SF5">
    <property type="entry name" value="RIBONUCLEASE H"/>
    <property type="match status" value="1"/>
</dbReference>
<dbReference type="Pfam" id="PF03564">
    <property type="entry name" value="DUF1759"/>
    <property type="match status" value="1"/>
</dbReference>
<dbReference type="PROSITE" id="PS50994">
    <property type="entry name" value="INTEGRASE"/>
    <property type="match status" value="1"/>
</dbReference>
<evidence type="ECO:0000313" key="4">
    <source>
        <dbReference type="RefSeq" id="XP_003740578.1"/>
    </source>
</evidence>
<dbReference type="SUPFAM" id="SSF53098">
    <property type="entry name" value="Ribonuclease H-like"/>
    <property type="match status" value="1"/>
</dbReference>
<dbReference type="Pfam" id="PF18701">
    <property type="entry name" value="DUF5641"/>
    <property type="match status" value="1"/>
</dbReference>
<name>A0AAJ6VVX4_9ACAR</name>
<dbReference type="InterPro" id="IPR005312">
    <property type="entry name" value="DUF1759"/>
</dbReference>
<dbReference type="InterPro" id="IPR008042">
    <property type="entry name" value="Retrotrans_Pao"/>
</dbReference>
<evidence type="ECO:0000259" key="2">
    <source>
        <dbReference type="PROSITE" id="PS50994"/>
    </source>
</evidence>
<dbReference type="GO" id="GO:0015074">
    <property type="term" value="P:DNA integration"/>
    <property type="evidence" value="ECO:0007669"/>
    <property type="project" value="InterPro"/>
</dbReference>
<proteinExistence type="predicted"/>
<dbReference type="InterPro" id="IPR001584">
    <property type="entry name" value="Integrase_cat-core"/>
</dbReference>
<reference evidence="4" key="1">
    <citation type="submission" date="2025-08" db="UniProtKB">
        <authorList>
            <consortium name="RefSeq"/>
        </authorList>
    </citation>
    <scope>IDENTIFICATION</scope>
</reference>
<dbReference type="GO" id="GO:0042575">
    <property type="term" value="C:DNA polymerase complex"/>
    <property type="evidence" value="ECO:0007669"/>
    <property type="project" value="UniProtKB-ARBA"/>
</dbReference>
<dbReference type="RefSeq" id="XP_003740578.1">
    <property type="nucleotide sequence ID" value="XM_003740530.1"/>
</dbReference>
<dbReference type="PANTHER" id="PTHR47331">
    <property type="entry name" value="PHD-TYPE DOMAIN-CONTAINING PROTEIN"/>
    <property type="match status" value="1"/>
</dbReference>
<gene>
    <name evidence="4" type="primary">LOC100908544</name>
</gene>
<dbReference type="GO" id="GO:0071897">
    <property type="term" value="P:DNA biosynthetic process"/>
    <property type="evidence" value="ECO:0007669"/>
    <property type="project" value="UniProtKB-ARBA"/>
</dbReference>
<dbReference type="InterPro" id="IPR040676">
    <property type="entry name" value="DUF5641"/>
</dbReference>
<evidence type="ECO:0000256" key="1">
    <source>
        <dbReference type="SAM" id="MobiDB-lite"/>
    </source>
</evidence>
<dbReference type="GO" id="GO:0003676">
    <property type="term" value="F:nucleic acid binding"/>
    <property type="evidence" value="ECO:0007669"/>
    <property type="project" value="InterPro"/>
</dbReference>
<dbReference type="KEGG" id="goe:100908544"/>
<feature type="domain" description="Integrase catalytic" evidence="2">
    <location>
        <begin position="1343"/>
        <end position="1539"/>
    </location>
</feature>
<dbReference type="InterPro" id="IPR036397">
    <property type="entry name" value="RNaseH_sf"/>
</dbReference>
<feature type="compositionally biased region" description="Polar residues" evidence="1">
    <location>
        <begin position="227"/>
        <end position="237"/>
    </location>
</feature>
<sequence length="1663" mass="189458">MLVTHAPRVSDIPRFSGDVRRYRDWWQHFEFLVDSKSLPLTEKFRLLKLSVTGQAALAIADLKLIESSYEVAKQTLKDRFGKVRDANSEHVLAIMKICGQKDPQRHDKLLYFATQISMNIKALIALGSSYGTLSTTIFPVILEALPQWRREQFSLWVRDHHSEDESRECDLEKMMKFLERIADAERESVGFDKSDSKPSRFSGKRESSQPKIKFPPNGDRRNKFDRSLSSNQGDASFLSQPQSFESTAFATGHSAAVDHSCIFCGENHISFKCRKAFTVDERLAMVAQNKACSKCLRRNHSAERCKFRLPKCPGCEKRHYFVMCDKPRNAGSGSHSAMHFAGISERTRSKQTEVLLTGHVEAKNRENSAICRILIDPGSQRSYCSESLVERLKSTKVGTEWLRLLTIGGAISEIQEYDIHVISLKSRFSDARIEVRFTVLAETSKGTLPVIQNSLGLFPVADSEDPSFPRTIEVVLGANAIPSLKQKISHEFKDMVAVDTIFGWFFNGLDSVDDSSAISTALLALHSAEKYPILNNAKRGAELPVGLEQQIDFLWDMERLGLTMEKDDDETEGQLERFVEETIEKRPDGGYTVSLPFRENVGSLGDNEKLARSCLSHFLKSNRENQKLIIAVDNEIKDCITSGFAEPAPQRTEGQPAHYLPIMAVAKKSSLAKPELPKIRVVKNAAARSRDEASLNDVLHCGPSLLPEILKVLIFFRSHKIAIVSDIQKAFLQFQINPKHRTFLRFFWPIGIGENPNAPVREFWGRSLEFGLVCSPFLHCAGLRYHLDSEIRNRPEDADWLQEVRNSFYMDDIFSGASDVLEGKHRVETLSQVFANGKFPLMKWATNSATLGTFMRDQFPEAQVTFQDSNFKMLGILWDQPQDKIGVFVDNALTQLRVEPPTKMSVLRGLSHIFDPLGVVVPISINFKILLQTLWSERRDWKEELSGENLQAFQLFRDQLEQAGSIRVDRLVSSHQGIVRRELHVFSDASLLSYGAVVYLKEFMEDRRARVTFMMAKARVKPLKGCWNIHRLELQAAVVGVRIHDKIVQAFRSSIDESIFHCDNASVLGWVRGDSDRWKVFVQNRVKELHASSRASNWRYVPSELNPADVLSRGKPLTNPADLQFWMKGPPWLSRTEEMNFEHILKSNPSEELSEERKNSPISNVLGAERCSSWTSFIKRAAFAARFIRRCRKAQVEYASPYVSSEEFAETVIFVFRAVQRVHFSSELREGLQKIAKSSKLFQLRPFLDENLVIRCRTRLERANEWTFEQKYPIILPNSDPSVWLYVNWIHAVKCIHSGGVNAILHHLRSMVFVLGARRVAKRVINQCKVCLKFNAKRAAEVPPPLPDFRTGIGSAFCSVGVDFAGPLYVRNDAGVKSKSYICLFVCSSSRAVHLELVPDLTCYEFLLALRRFFNRFPFVSRIVSDNALTFKRADKELALIRQYVKSGDGQAILAKFDVRWEFAAERSPWQQGWVERLVQCVKRPLRKILGTNVPRFRDLATTLTDIESMINQRPLTYVPSEVDEPRALTPFDLIFGNSAKVTLPRNSAPPRSPEDAGAVIFQERWRRQQSILGLFWKRFVKEYLQYLRSLHFSKPIETRVPKVGDLCLLEDSSPSRAHWPLCRVTALVGGKRTDLRQRTCFVKFADGRVLRRSIQNLFPLEV</sequence>
<dbReference type="SUPFAM" id="SSF56672">
    <property type="entry name" value="DNA/RNA polymerases"/>
    <property type="match status" value="1"/>
</dbReference>
<feature type="region of interest" description="Disordered" evidence="1">
    <location>
        <begin position="188"/>
        <end position="237"/>
    </location>
</feature>
<keyword evidence="3" id="KW-1185">Reference proteome</keyword>
<dbReference type="Gene3D" id="3.30.420.10">
    <property type="entry name" value="Ribonuclease H-like superfamily/Ribonuclease H"/>
    <property type="match status" value="1"/>
</dbReference>
<organism evidence="3 4">
    <name type="scientific">Galendromus occidentalis</name>
    <name type="common">western predatory mite</name>
    <dbReference type="NCBI Taxonomy" id="34638"/>
    <lineage>
        <taxon>Eukaryota</taxon>
        <taxon>Metazoa</taxon>
        <taxon>Ecdysozoa</taxon>
        <taxon>Arthropoda</taxon>
        <taxon>Chelicerata</taxon>
        <taxon>Arachnida</taxon>
        <taxon>Acari</taxon>
        <taxon>Parasitiformes</taxon>
        <taxon>Mesostigmata</taxon>
        <taxon>Gamasina</taxon>
        <taxon>Phytoseioidea</taxon>
        <taxon>Phytoseiidae</taxon>
        <taxon>Typhlodrominae</taxon>
        <taxon>Galendromus</taxon>
    </lineage>
</organism>
<accession>A0AAJ6VVX4</accession>
<protein>
    <submittedName>
        <fullName evidence="4">Uncharacterized protein LOC100908544</fullName>
    </submittedName>
</protein>